<reference evidence="1" key="1">
    <citation type="submission" date="2020-02" db="EMBL/GenBank/DDBJ databases">
        <authorList>
            <person name="Meier V. D."/>
        </authorList>
    </citation>
    <scope>NUCLEOTIDE SEQUENCE</scope>
    <source>
        <strain evidence="1">AVDCRST_MAG39</strain>
    </source>
</reference>
<evidence type="ECO:0000313" key="1">
    <source>
        <dbReference type="EMBL" id="CAA9486190.1"/>
    </source>
</evidence>
<organism evidence="1">
    <name type="scientific">uncultured Sphingomonadaceae bacterium</name>
    <dbReference type="NCBI Taxonomy" id="169976"/>
    <lineage>
        <taxon>Bacteria</taxon>
        <taxon>Pseudomonadati</taxon>
        <taxon>Pseudomonadota</taxon>
        <taxon>Alphaproteobacteria</taxon>
        <taxon>Sphingomonadales</taxon>
        <taxon>Sphingomonadaceae</taxon>
        <taxon>environmental samples</taxon>
    </lineage>
</organism>
<gene>
    <name evidence="1" type="ORF">AVDCRST_MAG39-470</name>
</gene>
<feature type="non-terminal residue" evidence="1">
    <location>
        <position position="55"/>
    </location>
</feature>
<proteinExistence type="predicted"/>
<accession>A0A6J4RZX7</accession>
<sequence>ARAALRRATEPEARREPALLQLSAASRVLPRREGRCLDRTHPAPRTRCVPRAWPL</sequence>
<dbReference type="EMBL" id="CADCVW010000021">
    <property type="protein sequence ID" value="CAA9486190.1"/>
    <property type="molecule type" value="Genomic_DNA"/>
</dbReference>
<protein>
    <submittedName>
        <fullName evidence="1">Uncharacterized protein</fullName>
    </submittedName>
</protein>
<feature type="non-terminal residue" evidence="1">
    <location>
        <position position="1"/>
    </location>
</feature>
<dbReference type="AlphaFoldDB" id="A0A6J4RZX7"/>
<name>A0A6J4RZX7_9SPHN</name>